<comment type="similarity">
    <text evidence="4 11">Belongs to the MoeA family.</text>
</comment>
<dbReference type="InterPro" id="IPR036688">
    <property type="entry name" value="MoeA_C_domain_IV_sf"/>
</dbReference>
<protein>
    <recommendedName>
        <fullName evidence="11">Molybdopterin molybdenumtransferase</fullName>
        <ecNumber evidence="11">2.10.1.1</ecNumber>
    </recommendedName>
</protein>
<name>A0A0C5J9N2_9PROT</name>
<dbReference type="FunFam" id="3.40.980.10:FF:000004">
    <property type="entry name" value="Molybdopterin molybdenumtransferase"/>
    <property type="match status" value="1"/>
</dbReference>
<keyword evidence="9 11" id="KW-0501">Molybdenum cofactor biosynthesis</keyword>
<dbReference type="InterPro" id="IPR036425">
    <property type="entry name" value="MoaB/Mog-like_dom_sf"/>
</dbReference>
<keyword evidence="7 11" id="KW-0479">Metal-binding</keyword>
<dbReference type="Gene3D" id="2.40.340.10">
    <property type="entry name" value="MoeA, C-terminal, domain IV"/>
    <property type="match status" value="1"/>
</dbReference>
<evidence type="ECO:0000256" key="1">
    <source>
        <dbReference type="ARBA" id="ARBA00001946"/>
    </source>
</evidence>
<dbReference type="NCBIfam" id="TIGR00177">
    <property type="entry name" value="molyb_syn"/>
    <property type="match status" value="1"/>
</dbReference>
<evidence type="ECO:0000256" key="10">
    <source>
        <dbReference type="ARBA" id="ARBA00047317"/>
    </source>
</evidence>
<dbReference type="Gene3D" id="3.40.980.10">
    <property type="entry name" value="MoaB/Mog-like domain"/>
    <property type="match status" value="1"/>
</dbReference>
<comment type="cofactor">
    <cofactor evidence="1 11">
        <name>Mg(2+)</name>
        <dbReference type="ChEBI" id="CHEBI:18420"/>
    </cofactor>
</comment>
<comment type="catalytic activity">
    <reaction evidence="10">
        <text>adenylyl-molybdopterin + molybdate = Mo-molybdopterin + AMP + H(+)</text>
        <dbReference type="Rhea" id="RHEA:35047"/>
        <dbReference type="ChEBI" id="CHEBI:15378"/>
        <dbReference type="ChEBI" id="CHEBI:36264"/>
        <dbReference type="ChEBI" id="CHEBI:62727"/>
        <dbReference type="ChEBI" id="CHEBI:71302"/>
        <dbReference type="ChEBI" id="CHEBI:456215"/>
        <dbReference type="EC" id="2.10.1.1"/>
    </reaction>
</comment>
<dbReference type="SUPFAM" id="SSF63867">
    <property type="entry name" value="MoeA C-terminal domain-like"/>
    <property type="match status" value="1"/>
</dbReference>
<evidence type="ECO:0000256" key="4">
    <source>
        <dbReference type="ARBA" id="ARBA00010763"/>
    </source>
</evidence>
<keyword evidence="5 11" id="KW-0500">Molybdenum</keyword>
<dbReference type="InterPro" id="IPR005111">
    <property type="entry name" value="MoeA_C_domain_IV"/>
</dbReference>
<organism evidence="13 14">
    <name type="scientific">Rugosibacter aromaticivorans</name>
    <dbReference type="NCBI Taxonomy" id="1565605"/>
    <lineage>
        <taxon>Bacteria</taxon>
        <taxon>Pseudomonadati</taxon>
        <taxon>Pseudomonadota</taxon>
        <taxon>Betaproteobacteria</taxon>
        <taxon>Nitrosomonadales</taxon>
        <taxon>Sterolibacteriaceae</taxon>
        <taxon>Rugosibacter</taxon>
    </lineage>
</organism>
<dbReference type="PROSITE" id="PS01079">
    <property type="entry name" value="MOCF_BIOSYNTHESIS_2"/>
    <property type="match status" value="1"/>
</dbReference>
<dbReference type="SMART" id="SM00852">
    <property type="entry name" value="MoCF_biosynth"/>
    <property type="match status" value="1"/>
</dbReference>
<keyword evidence="14" id="KW-1185">Reference proteome</keyword>
<dbReference type="InterPro" id="IPR038987">
    <property type="entry name" value="MoeA-like"/>
</dbReference>
<dbReference type="NCBIfam" id="NF045515">
    <property type="entry name" value="Glp_gephyrin"/>
    <property type="match status" value="1"/>
</dbReference>
<dbReference type="Proteomes" id="UP000061603">
    <property type="component" value="Chromosome"/>
</dbReference>
<dbReference type="EC" id="2.10.1.1" evidence="11"/>
<dbReference type="GO" id="GO:0046872">
    <property type="term" value="F:metal ion binding"/>
    <property type="evidence" value="ECO:0007669"/>
    <property type="project" value="UniProtKB-UniRule"/>
</dbReference>
<dbReference type="Pfam" id="PF03453">
    <property type="entry name" value="MoeA_N"/>
    <property type="match status" value="1"/>
</dbReference>
<dbReference type="Gene3D" id="2.170.190.11">
    <property type="entry name" value="Molybdopterin biosynthesis moea protein, domain 3"/>
    <property type="match status" value="1"/>
</dbReference>
<evidence type="ECO:0000259" key="12">
    <source>
        <dbReference type="SMART" id="SM00852"/>
    </source>
</evidence>
<proteinExistence type="inferred from homology"/>
<comment type="pathway">
    <text evidence="3 11">Cofactor biosynthesis; molybdopterin biosynthesis.</text>
</comment>
<dbReference type="CDD" id="cd00887">
    <property type="entry name" value="MoeA"/>
    <property type="match status" value="1"/>
</dbReference>
<dbReference type="InterPro" id="IPR005110">
    <property type="entry name" value="MoeA_linker/N"/>
</dbReference>
<evidence type="ECO:0000256" key="5">
    <source>
        <dbReference type="ARBA" id="ARBA00022505"/>
    </source>
</evidence>
<dbReference type="KEGG" id="rbu:PG1C_07960"/>
<dbReference type="STRING" id="1565605.PG1C_07960"/>
<sequence length="412" mass="43340">MTILSFDDALGRLLTHAQAVTDTDFVPTHMARGRVLAKSLVSSLNVPPLDNSAMDGYAVRCADVPKAGTRLPVMQRIAAGHMGPALVSQTAARIFTGAPIPVGADAVVMQELCTQKGDTVIVNTVPRPGQAIRRCGEDIAAGVEVIAANTRLIAAHLGLAASIGAAELCVFRQLHVALFSTGDELTMPGEPLKPGGIYNSNRTMLHALLEGLGCLVTDRGIVPDQREATQAALREAAQAHDLILTSGGVSVGEEDHVKAAVSAEGALDLWKIAIKPGKPFAFGSIRKIGAGETATESSASPITPFIGLPGNPVASFVTFLMLVRPFILAMQGTSCVTPRVLHLRADFAWEGDARREFLRARINDEGGLSLYPHQGSAVLTSCAWADGLIDNLPGHSIQPGDIVRFIDFNALG</sequence>
<dbReference type="PATRIC" id="fig|1565605.3.peg.1686"/>
<gene>
    <name evidence="13" type="ORF">PG1C_07960</name>
</gene>
<evidence type="ECO:0000256" key="3">
    <source>
        <dbReference type="ARBA" id="ARBA00005046"/>
    </source>
</evidence>
<dbReference type="PANTHER" id="PTHR10192:SF5">
    <property type="entry name" value="GEPHYRIN"/>
    <property type="match status" value="1"/>
</dbReference>
<dbReference type="HOGENOM" id="CLU_010186_7_0_4"/>
<evidence type="ECO:0000256" key="2">
    <source>
        <dbReference type="ARBA" id="ARBA00002901"/>
    </source>
</evidence>
<dbReference type="Gene3D" id="3.90.105.10">
    <property type="entry name" value="Molybdopterin biosynthesis moea protein, domain 2"/>
    <property type="match status" value="1"/>
</dbReference>
<dbReference type="RefSeq" id="WP_284431743.1">
    <property type="nucleotide sequence ID" value="NZ_CP010554.1"/>
</dbReference>
<dbReference type="SUPFAM" id="SSF53218">
    <property type="entry name" value="Molybdenum cofactor biosynthesis proteins"/>
    <property type="match status" value="1"/>
</dbReference>
<evidence type="ECO:0000256" key="8">
    <source>
        <dbReference type="ARBA" id="ARBA00022842"/>
    </source>
</evidence>
<evidence type="ECO:0000256" key="7">
    <source>
        <dbReference type="ARBA" id="ARBA00022723"/>
    </source>
</evidence>
<dbReference type="PANTHER" id="PTHR10192">
    <property type="entry name" value="MOLYBDOPTERIN BIOSYNTHESIS PROTEIN"/>
    <property type="match status" value="1"/>
</dbReference>
<dbReference type="Pfam" id="PF00994">
    <property type="entry name" value="MoCF_biosynth"/>
    <property type="match status" value="1"/>
</dbReference>
<evidence type="ECO:0000313" key="13">
    <source>
        <dbReference type="EMBL" id="AJP48414.1"/>
    </source>
</evidence>
<dbReference type="GO" id="GO:0006777">
    <property type="term" value="P:Mo-molybdopterin cofactor biosynthetic process"/>
    <property type="evidence" value="ECO:0007669"/>
    <property type="project" value="UniProtKB-UniRule"/>
</dbReference>
<evidence type="ECO:0000256" key="9">
    <source>
        <dbReference type="ARBA" id="ARBA00023150"/>
    </source>
</evidence>
<dbReference type="UniPathway" id="UPA00344"/>
<comment type="function">
    <text evidence="2 11">Catalyzes the insertion of molybdate into adenylated molybdopterin with the concomitant release of AMP.</text>
</comment>
<dbReference type="AlphaFoldDB" id="A0A0C5J9N2"/>
<reference evidence="13 14" key="1">
    <citation type="journal article" date="2015" name="Genome Announc.">
        <title>Complete Genome Sequence of a Novel Bacterium within the Family Rhodocyclaceae That Degrades Polycyclic Aromatic Hydrocarbons.</title>
        <authorList>
            <person name="Singleton D.R."/>
            <person name="Dickey A.N."/>
            <person name="Scholl E.H."/>
            <person name="Wright F.A."/>
            <person name="Aitken M.D."/>
        </authorList>
    </citation>
    <scope>NUCLEOTIDE SEQUENCE [LARGE SCALE GENOMIC DNA]</scope>
    <source>
        <strain evidence="14">PG1-Ca6</strain>
    </source>
</reference>
<evidence type="ECO:0000256" key="6">
    <source>
        <dbReference type="ARBA" id="ARBA00022679"/>
    </source>
</evidence>
<dbReference type="InterPro" id="IPR001453">
    <property type="entry name" value="MoaB/Mog_dom"/>
</dbReference>
<accession>A0A0C5J9N2</accession>
<dbReference type="InterPro" id="IPR008284">
    <property type="entry name" value="MoCF_biosynth_CS"/>
</dbReference>
<dbReference type="GO" id="GO:0061599">
    <property type="term" value="F:molybdopterin molybdotransferase activity"/>
    <property type="evidence" value="ECO:0007669"/>
    <property type="project" value="UniProtKB-UniRule"/>
</dbReference>
<evidence type="ECO:0000256" key="11">
    <source>
        <dbReference type="RuleBase" id="RU365090"/>
    </source>
</evidence>
<feature type="domain" description="MoaB/Mog" evidence="12">
    <location>
        <begin position="177"/>
        <end position="329"/>
    </location>
</feature>
<dbReference type="SUPFAM" id="SSF63882">
    <property type="entry name" value="MoeA N-terminal region -like"/>
    <property type="match status" value="1"/>
</dbReference>
<dbReference type="GO" id="GO:0005829">
    <property type="term" value="C:cytosol"/>
    <property type="evidence" value="ECO:0007669"/>
    <property type="project" value="TreeGrafter"/>
</dbReference>
<keyword evidence="8 11" id="KW-0460">Magnesium</keyword>
<dbReference type="EMBL" id="CP010554">
    <property type="protein sequence ID" value="AJP48414.1"/>
    <property type="molecule type" value="Genomic_DNA"/>
</dbReference>
<keyword evidence="6 11" id="KW-0808">Transferase</keyword>
<dbReference type="Pfam" id="PF03454">
    <property type="entry name" value="MoeA_C"/>
    <property type="match status" value="1"/>
</dbReference>
<dbReference type="InterPro" id="IPR036135">
    <property type="entry name" value="MoeA_linker/N_sf"/>
</dbReference>
<evidence type="ECO:0000313" key="14">
    <source>
        <dbReference type="Proteomes" id="UP000061603"/>
    </source>
</evidence>